<organism evidence="4 5">
    <name type="scientific">Stanieria cyanosphaera (strain ATCC 29371 / PCC 7437)</name>
    <dbReference type="NCBI Taxonomy" id="111780"/>
    <lineage>
        <taxon>Bacteria</taxon>
        <taxon>Bacillati</taxon>
        <taxon>Cyanobacteriota</taxon>
        <taxon>Cyanophyceae</taxon>
        <taxon>Pleurocapsales</taxon>
        <taxon>Dermocarpellaceae</taxon>
        <taxon>Stanieria</taxon>
    </lineage>
</organism>
<dbReference type="PIRSF" id="PIRSF006276">
    <property type="entry name" value="UspA"/>
    <property type="match status" value="1"/>
</dbReference>
<dbReference type="KEGG" id="scs:Sta7437_4771"/>
<sequence>MFDKIIAAVDTSKVNKHVFSKALELAKLTGAQLKILHVLSPEENGCPDVTGYLRTYYSSETFDRAEEHGQQLWERFTQKCLQMVQSYEDEAEVAGVNTECCQVSGSPGLTICEVARSWGADLIVIGRRGHLSKLEELVLGSVSKYVLHHASCAVLVVPRFG</sequence>
<dbReference type="CDD" id="cd00293">
    <property type="entry name" value="USP-like"/>
    <property type="match status" value="1"/>
</dbReference>
<evidence type="ECO:0000259" key="3">
    <source>
        <dbReference type="Pfam" id="PF00582"/>
    </source>
</evidence>
<dbReference type="InterPro" id="IPR006016">
    <property type="entry name" value="UspA"/>
</dbReference>
<dbReference type="AlphaFoldDB" id="K9Y1K4"/>
<evidence type="ECO:0000313" key="5">
    <source>
        <dbReference type="Proteomes" id="UP000010473"/>
    </source>
</evidence>
<dbReference type="InterPro" id="IPR006015">
    <property type="entry name" value="Universal_stress_UspA"/>
</dbReference>
<keyword evidence="5" id="KW-1185">Reference proteome</keyword>
<keyword evidence="4" id="KW-0614">Plasmid</keyword>
<name>K9Y1K4_STAC7</name>
<dbReference type="PANTHER" id="PTHR46268:SF8">
    <property type="entry name" value="UNIVERSAL STRESS PROTEIN SLL1388"/>
    <property type="match status" value="1"/>
</dbReference>
<proteinExistence type="inferred from homology"/>
<dbReference type="EMBL" id="CP003654">
    <property type="protein sequence ID" value="AFZ38209.1"/>
    <property type="molecule type" value="Genomic_DNA"/>
</dbReference>
<dbReference type="PANTHER" id="PTHR46268">
    <property type="entry name" value="STRESS RESPONSE PROTEIN NHAX"/>
    <property type="match status" value="1"/>
</dbReference>
<geneLocation type="plasmid" evidence="4 5">
    <name>pSTA7437.01</name>
</geneLocation>
<accession>K9Y1K4</accession>
<evidence type="ECO:0000256" key="1">
    <source>
        <dbReference type="ARBA" id="ARBA00008791"/>
    </source>
</evidence>
<dbReference type="Proteomes" id="UP000010473">
    <property type="component" value="Plasmid pSTA7437.01"/>
</dbReference>
<keyword evidence="2" id="KW-0963">Cytoplasm</keyword>
<evidence type="ECO:0000313" key="4">
    <source>
        <dbReference type="EMBL" id="AFZ38209.1"/>
    </source>
</evidence>
<dbReference type="InterPro" id="IPR014729">
    <property type="entry name" value="Rossmann-like_a/b/a_fold"/>
</dbReference>
<dbReference type="Gene3D" id="3.40.50.620">
    <property type="entry name" value="HUPs"/>
    <property type="match status" value="1"/>
</dbReference>
<protein>
    <recommendedName>
        <fullName evidence="2">Universal stress protein</fullName>
    </recommendedName>
</protein>
<evidence type="ECO:0000256" key="2">
    <source>
        <dbReference type="PIRNR" id="PIRNR006276"/>
    </source>
</evidence>
<dbReference type="RefSeq" id="WP_015212112.1">
    <property type="nucleotide sequence ID" value="NC_019765.1"/>
</dbReference>
<dbReference type="GO" id="GO:0005737">
    <property type="term" value="C:cytoplasm"/>
    <property type="evidence" value="ECO:0007669"/>
    <property type="project" value="UniProtKB-SubCell"/>
</dbReference>
<comment type="similarity">
    <text evidence="1 2">Belongs to the universal stress protein A family.</text>
</comment>
<gene>
    <name evidence="4" type="ordered locus">Sta7437_4771</name>
</gene>
<reference evidence="5" key="1">
    <citation type="journal article" date="2013" name="Proc. Natl. Acad. Sci. U.S.A.">
        <title>Improving the coverage of the cyanobacterial phylum using diversity-driven genome sequencing.</title>
        <authorList>
            <person name="Shih P.M."/>
            <person name="Wu D."/>
            <person name="Latifi A."/>
            <person name="Axen S.D."/>
            <person name="Fewer D.P."/>
            <person name="Talla E."/>
            <person name="Calteau A."/>
            <person name="Cai F."/>
            <person name="Tandeau de Marsac N."/>
            <person name="Rippka R."/>
            <person name="Herdman M."/>
            <person name="Sivonen K."/>
            <person name="Coursin T."/>
            <person name="Laurent T."/>
            <person name="Goodwin L."/>
            <person name="Nolan M."/>
            <person name="Davenport K.W."/>
            <person name="Han C.S."/>
            <person name="Rubin E.M."/>
            <person name="Eisen J.A."/>
            <person name="Woyke T."/>
            <person name="Gugger M."/>
            <person name="Kerfeld C.A."/>
        </authorList>
    </citation>
    <scope>NUCLEOTIDE SEQUENCE [LARGE SCALE GENOMIC DNA]</scope>
    <source>
        <strain evidence="5">ATCC 29371 / PCC 7437</strain>
        <plasmid evidence="5">Plasmid pSTA7437.01</plasmid>
    </source>
</reference>
<dbReference type="PRINTS" id="PR01438">
    <property type="entry name" value="UNVRSLSTRESS"/>
</dbReference>
<dbReference type="OrthoDB" id="516822at2"/>
<comment type="subcellular location">
    <subcellularLocation>
        <location evidence="2">Cytoplasm</location>
    </subcellularLocation>
</comment>
<dbReference type="SUPFAM" id="SSF52402">
    <property type="entry name" value="Adenine nucleotide alpha hydrolases-like"/>
    <property type="match status" value="1"/>
</dbReference>
<dbReference type="Pfam" id="PF00582">
    <property type="entry name" value="Usp"/>
    <property type="match status" value="1"/>
</dbReference>
<dbReference type="HOGENOM" id="CLU_049301_16_1_3"/>
<feature type="domain" description="UspA" evidence="3">
    <location>
        <begin position="1"/>
        <end position="158"/>
    </location>
</feature>